<protein>
    <submittedName>
        <fullName evidence="1">Uncharacterized protein</fullName>
    </submittedName>
</protein>
<reference evidence="1" key="1">
    <citation type="submission" date="2019-08" db="EMBL/GenBank/DDBJ databases">
        <authorList>
            <person name="Kucharzyk K."/>
            <person name="Murdoch R.W."/>
            <person name="Higgins S."/>
            <person name="Loffler F."/>
        </authorList>
    </citation>
    <scope>NUCLEOTIDE SEQUENCE</scope>
</reference>
<accession>A0A645JB00</accession>
<organism evidence="1">
    <name type="scientific">bioreactor metagenome</name>
    <dbReference type="NCBI Taxonomy" id="1076179"/>
    <lineage>
        <taxon>unclassified sequences</taxon>
        <taxon>metagenomes</taxon>
        <taxon>ecological metagenomes</taxon>
    </lineage>
</organism>
<sequence length="96" mass="11273">MAWSSVSRLSPCQRLAAVAVVDVQEACNIRRWRIFCNRQRRRAADKRWRGVDRIAYISNRNIFKSQIFITDTAVVFIFINYFYRSDAADVPCPARK</sequence>
<gene>
    <name evidence="1" type="ORF">SDC9_207631</name>
</gene>
<proteinExistence type="predicted"/>
<comment type="caution">
    <text evidence="1">The sequence shown here is derived from an EMBL/GenBank/DDBJ whole genome shotgun (WGS) entry which is preliminary data.</text>
</comment>
<dbReference type="AlphaFoldDB" id="A0A645JB00"/>
<dbReference type="EMBL" id="VSSQ01134475">
    <property type="protein sequence ID" value="MPN59909.1"/>
    <property type="molecule type" value="Genomic_DNA"/>
</dbReference>
<evidence type="ECO:0000313" key="1">
    <source>
        <dbReference type="EMBL" id="MPN59909.1"/>
    </source>
</evidence>
<name>A0A645JB00_9ZZZZ</name>